<dbReference type="InterPro" id="IPR004610">
    <property type="entry name" value="RecJ"/>
</dbReference>
<evidence type="ECO:0000256" key="2">
    <source>
        <dbReference type="ARBA" id="ARBA00019841"/>
    </source>
</evidence>
<evidence type="ECO:0000259" key="8">
    <source>
        <dbReference type="Pfam" id="PF17768"/>
    </source>
</evidence>
<dbReference type="NCBIfam" id="TIGR00644">
    <property type="entry name" value="recJ"/>
    <property type="match status" value="1"/>
</dbReference>
<dbReference type="AlphaFoldDB" id="A0A1F5MHX5"/>
<dbReference type="SUPFAM" id="SSF64182">
    <property type="entry name" value="DHH phosphoesterases"/>
    <property type="match status" value="1"/>
</dbReference>
<dbReference type="PANTHER" id="PTHR30255:SF2">
    <property type="entry name" value="SINGLE-STRANDED-DNA-SPECIFIC EXONUCLEASE RECJ"/>
    <property type="match status" value="1"/>
</dbReference>
<evidence type="ECO:0000256" key="3">
    <source>
        <dbReference type="ARBA" id="ARBA00022722"/>
    </source>
</evidence>
<organism evidence="9 10">
    <name type="scientific">Candidatus Daviesbacteria bacterium RIFCSPLOWO2_02_FULL_36_7</name>
    <dbReference type="NCBI Taxonomy" id="1797792"/>
    <lineage>
        <taxon>Bacteria</taxon>
        <taxon>Candidatus Daviesiibacteriota</taxon>
    </lineage>
</organism>
<gene>
    <name evidence="9" type="ORF">A3I48_01040</name>
</gene>
<evidence type="ECO:0000256" key="5">
    <source>
        <dbReference type="ARBA" id="ARBA00022839"/>
    </source>
</evidence>
<accession>A0A1F5MHX5</accession>
<evidence type="ECO:0000313" key="9">
    <source>
        <dbReference type="EMBL" id="OGE64987.1"/>
    </source>
</evidence>
<dbReference type="InterPro" id="IPR003156">
    <property type="entry name" value="DHHA1_dom"/>
</dbReference>
<evidence type="ECO:0000256" key="4">
    <source>
        <dbReference type="ARBA" id="ARBA00022801"/>
    </source>
</evidence>
<dbReference type="Gene3D" id="3.90.1640.30">
    <property type="match status" value="1"/>
</dbReference>
<dbReference type="GO" id="GO:0008409">
    <property type="term" value="F:5'-3' exonuclease activity"/>
    <property type="evidence" value="ECO:0007669"/>
    <property type="project" value="InterPro"/>
</dbReference>
<dbReference type="Proteomes" id="UP000178859">
    <property type="component" value="Unassembled WGS sequence"/>
</dbReference>
<dbReference type="GO" id="GO:0006310">
    <property type="term" value="P:DNA recombination"/>
    <property type="evidence" value="ECO:0007669"/>
    <property type="project" value="InterPro"/>
</dbReference>
<dbReference type="EMBL" id="MFDT01000012">
    <property type="protein sequence ID" value="OGE64987.1"/>
    <property type="molecule type" value="Genomic_DNA"/>
</dbReference>
<dbReference type="Pfam" id="PF02272">
    <property type="entry name" value="DHHA1"/>
    <property type="match status" value="1"/>
</dbReference>
<reference evidence="9 10" key="1">
    <citation type="journal article" date="2016" name="Nat. Commun.">
        <title>Thousands of microbial genomes shed light on interconnected biogeochemical processes in an aquifer system.</title>
        <authorList>
            <person name="Anantharaman K."/>
            <person name="Brown C.T."/>
            <person name="Hug L.A."/>
            <person name="Sharon I."/>
            <person name="Castelle C.J."/>
            <person name="Probst A.J."/>
            <person name="Thomas B.C."/>
            <person name="Singh A."/>
            <person name="Wilkins M.J."/>
            <person name="Karaoz U."/>
            <person name="Brodie E.L."/>
            <person name="Williams K.H."/>
            <person name="Hubbard S.S."/>
            <person name="Banfield J.F."/>
        </authorList>
    </citation>
    <scope>NUCLEOTIDE SEQUENCE [LARGE SCALE GENOMIC DNA]</scope>
</reference>
<feature type="domain" description="DDH" evidence="6">
    <location>
        <begin position="62"/>
        <end position="197"/>
    </location>
</feature>
<dbReference type="Gene3D" id="2.40.50.460">
    <property type="match status" value="1"/>
</dbReference>
<dbReference type="InterPro" id="IPR001667">
    <property type="entry name" value="DDH_dom"/>
</dbReference>
<comment type="caution">
    <text evidence="9">The sequence shown here is derived from an EMBL/GenBank/DDBJ whole genome shotgun (WGS) entry which is preliminary data.</text>
</comment>
<evidence type="ECO:0000313" key="10">
    <source>
        <dbReference type="Proteomes" id="UP000178859"/>
    </source>
</evidence>
<name>A0A1F5MHX5_9BACT</name>
<dbReference type="InterPro" id="IPR051673">
    <property type="entry name" value="SSDNA_exonuclease_RecJ"/>
</dbReference>
<dbReference type="InterPro" id="IPR038763">
    <property type="entry name" value="DHH_sf"/>
</dbReference>
<feature type="domain" description="DHHA1" evidence="7">
    <location>
        <begin position="312"/>
        <end position="404"/>
    </location>
</feature>
<dbReference type="GO" id="GO:0003676">
    <property type="term" value="F:nucleic acid binding"/>
    <property type="evidence" value="ECO:0007669"/>
    <property type="project" value="InterPro"/>
</dbReference>
<protein>
    <recommendedName>
        <fullName evidence="2">Single-stranded-DNA-specific exonuclease RecJ</fullName>
    </recommendedName>
</protein>
<evidence type="ECO:0000259" key="6">
    <source>
        <dbReference type="Pfam" id="PF01368"/>
    </source>
</evidence>
<comment type="similarity">
    <text evidence="1">Belongs to the RecJ family.</text>
</comment>
<evidence type="ECO:0000259" key="7">
    <source>
        <dbReference type="Pfam" id="PF02272"/>
    </source>
</evidence>
<dbReference type="PANTHER" id="PTHR30255">
    <property type="entry name" value="SINGLE-STRANDED-DNA-SPECIFIC EXONUCLEASE RECJ"/>
    <property type="match status" value="1"/>
</dbReference>
<dbReference type="Pfam" id="PF17768">
    <property type="entry name" value="RecJ_OB"/>
    <property type="match status" value="1"/>
</dbReference>
<keyword evidence="5 9" id="KW-0269">Exonuclease</keyword>
<dbReference type="InterPro" id="IPR041122">
    <property type="entry name" value="RecJ_OB"/>
</dbReference>
<sequence>MAPRESDDLIKQLLFSRGIKTEEEQEQFFHPKILGFTEELQIPNIEKACKRILEAIKNEELIVVYGDYDVDGICASAILYKGLASIGARVLPYVPHREREGYGLSNIGLNVAKDSGASLVITVDNGIVAFQQARYAKSLGLDLIITDHHIPAKEKPDTYTIVHSIKMCGAAVAWCLIRDLIRKELQEELLQFVAIATVCDLIPLVGLGRAFVFEGLKILNKTTNLGLLALLNQSGIEIRNIGSFEIGYVIGPRLNAMGRLEHAIESLRLLCTNDSVRAKKLADLLGQTNIARQKMTIEAYEQAKTFVDAEQKIHVLASSEWSSGIIGLIAGKICEEYSRPAIAISVGEEIAKGSARSTPGINIVEVIRAHSDILIDVGGHPGAAGFSILNKHIEVFKKRLEDYVIDLPEEEKILEIDAEIASYDLTKKLVAELEKFEPFGFGNKKPVFAIYNMQISNLRTVGNGKHLKGKVIDPEQSRRTDNLDFIAFGMGDLINIFQPGQKADVAFNLELDTYNGNKKLQLKIKDIKIN</sequence>
<dbReference type="GO" id="GO:0006281">
    <property type="term" value="P:DNA repair"/>
    <property type="evidence" value="ECO:0007669"/>
    <property type="project" value="InterPro"/>
</dbReference>
<keyword evidence="3" id="KW-0540">Nuclease</keyword>
<feature type="domain" description="RecJ OB" evidence="8">
    <location>
        <begin position="416"/>
        <end position="526"/>
    </location>
</feature>
<keyword evidence="4" id="KW-0378">Hydrolase</keyword>
<evidence type="ECO:0000256" key="1">
    <source>
        <dbReference type="ARBA" id="ARBA00005915"/>
    </source>
</evidence>
<dbReference type="Pfam" id="PF01368">
    <property type="entry name" value="DHH"/>
    <property type="match status" value="1"/>
</dbReference>
<proteinExistence type="inferred from homology"/>